<keyword evidence="2" id="KW-0349">Heme</keyword>
<sequence>MKTLLENITFVKGVEYLIVVAFCLGFIAFWILVHNREIEAKKIVSVAIPLSLVFSGAAVVLATNGSREPAVSTTIPESAIPEYYSNGSPATFAAHNPDNWLNVSNPEYLSITYGPAVKFHRIMSDKVSCSTCHHNSGNEVRACKDCHSAPFNPQNSSKPGLKAAYHQRCMDCHKELFNGPESCTHCHDGGAPGSLAVSAPDRPHGLTWETCSGCHADGIPGGGQEAKIVYHDNCLRCHTKSIAGAAAVPADHAGRASNTCQGCHKPSGGG</sequence>
<dbReference type="InterPro" id="IPR020942">
    <property type="entry name" value="Cyt_c_III_dom"/>
</dbReference>
<dbReference type="AlphaFoldDB" id="A0A284VN31"/>
<gene>
    <name evidence="8" type="ORF">MNV_20004</name>
</gene>
<evidence type="ECO:0000256" key="3">
    <source>
        <dbReference type="ARBA" id="ARBA00022723"/>
    </source>
</evidence>
<dbReference type="Proteomes" id="UP000218615">
    <property type="component" value="Unassembled WGS sequence"/>
</dbReference>
<name>A0A284VN31_9EURY</name>
<feature type="domain" description="Class III cytochrome C" evidence="7">
    <location>
        <begin position="115"/>
        <end position="187"/>
    </location>
</feature>
<proteinExistence type="predicted"/>
<evidence type="ECO:0000256" key="1">
    <source>
        <dbReference type="ARBA" id="ARBA00022448"/>
    </source>
</evidence>
<keyword evidence="1" id="KW-0813">Transport</keyword>
<evidence type="ECO:0000256" key="6">
    <source>
        <dbReference type="SAM" id="Phobius"/>
    </source>
</evidence>
<reference evidence="9" key="1">
    <citation type="submission" date="2017-06" db="EMBL/GenBank/DDBJ databases">
        <authorList>
            <person name="Cremers G."/>
        </authorList>
    </citation>
    <scope>NUCLEOTIDE SEQUENCE [LARGE SCALE GENOMIC DNA]</scope>
</reference>
<dbReference type="GO" id="GO:0046872">
    <property type="term" value="F:metal ion binding"/>
    <property type="evidence" value="ECO:0007669"/>
    <property type="project" value="UniProtKB-KW"/>
</dbReference>
<evidence type="ECO:0000256" key="2">
    <source>
        <dbReference type="ARBA" id="ARBA00022617"/>
    </source>
</evidence>
<keyword evidence="6" id="KW-0472">Membrane</keyword>
<feature type="transmembrane region" description="Helical" evidence="6">
    <location>
        <begin position="14"/>
        <end position="32"/>
    </location>
</feature>
<evidence type="ECO:0000313" key="9">
    <source>
        <dbReference type="Proteomes" id="UP000218615"/>
    </source>
</evidence>
<dbReference type="GO" id="GO:0020037">
    <property type="term" value="F:heme binding"/>
    <property type="evidence" value="ECO:0007669"/>
    <property type="project" value="InterPro"/>
</dbReference>
<evidence type="ECO:0000256" key="4">
    <source>
        <dbReference type="ARBA" id="ARBA00022982"/>
    </source>
</evidence>
<keyword evidence="4" id="KW-0249">Electron transport</keyword>
<dbReference type="Pfam" id="PF02085">
    <property type="entry name" value="Cytochrom_CIII"/>
    <property type="match status" value="1"/>
</dbReference>
<dbReference type="RefSeq" id="WP_096205044.1">
    <property type="nucleotide sequence ID" value="NZ_FZMP01000112.1"/>
</dbReference>
<accession>A0A284VN31</accession>
<dbReference type="Gene3D" id="3.90.10.10">
    <property type="entry name" value="Cytochrome C3"/>
    <property type="match status" value="2"/>
</dbReference>
<keyword evidence="6" id="KW-0812">Transmembrane</keyword>
<evidence type="ECO:0000259" key="7">
    <source>
        <dbReference type="Pfam" id="PF02085"/>
    </source>
</evidence>
<dbReference type="CDD" id="cd08168">
    <property type="entry name" value="Cytochrom_C3"/>
    <property type="match status" value="1"/>
</dbReference>
<dbReference type="EMBL" id="FZMP01000112">
    <property type="protein sequence ID" value="SNQ60628.1"/>
    <property type="molecule type" value="Genomic_DNA"/>
</dbReference>
<feature type="transmembrane region" description="Helical" evidence="6">
    <location>
        <begin position="44"/>
        <end position="63"/>
    </location>
</feature>
<dbReference type="InterPro" id="IPR036280">
    <property type="entry name" value="Multihaem_cyt_sf"/>
</dbReference>
<dbReference type="GO" id="GO:0009055">
    <property type="term" value="F:electron transfer activity"/>
    <property type="evidence" value="ECO:0007669"/>
    <property type="project" value="InterPro"/>
</dbReference>
<evidence type="ECO:0000256" key="5">
    <source>
        <dbReference type="ARBA" id="ARBA00023004"/>
    </source>
</evidence>
<protein>
    <recommendedName>
        <fullName evidence="7">Class III cytochrome C domain-containing protein</fullName>
    </recommendedName>
</protein>
<keyword evidence="3" id="KW-0479">Metal-binding</keyword>
<keyword evidence="5" id="KW-0408">Iron</keyword>
<keyword evidence="9" id="KW-1185">Reference proteome</keyword>
<keyword evidence="6" id="KW-1133">Transmembrane helix</keyword>
<dbReference type="SUPFAM" id="SSF48695">
    <property type="entry name" value="Multiheme cytochromes"/>
    <property type="match status" value="2"/>
</dbReference>
<organism evidence="8 9">
    <name type="scientific">Candidatus Methanoperedens nitratireducens</name>
    <dbReference type="NCBI Taxonomy" id="1392998"/>
    <lineage>
        <taxon>Archaea</taxon>
        <taxon>Methanobacteriati</taxon>
        <taxon>Methanobacteriota</taxon>
        <taxon>Stenosarchaea group</taxon>
        <taxon>Methanomicrobia</taxon>
        <taxon>Methanosarcinales</taxon>
        <taxon>ANME-2 cluster</taxon>
        <taxon>Candidatus Methanoperedentaceae</taxon>
        <taxon>Candidatus Methanoperedens</taxon>
    </lineage>
</organism>
<evidence type="ECO:0000313" key="8">
    <source>
        <dbReference type="EMBL" id="SNQ60628.1"/>
    </source>
</evidence>